<dbReference type="PANTHER" id="PTHR40074">
    <property type="entry name" value="O-ACETYLTRANSFERASE WECH"/>
    <property type="match status" value="1"/>
</dbReference>
<evidence type="ECO:0000313" key="9">
    <source>
        <dbReference type="EMBL" id="MDQ7248980.1"/>
    </source>
</evidence>
<feature type="transmembrane region" description="Helical" evidence="7">
    <location>
        <begin position="209"/>
        <end position="228"/>
    </location>
</feature>
<accession>A0ABU0YMN1</accession>
<keyword evidence="6 7" id="KW-0472">Membrane</keyword>
<evidence type="ECO:0000256" key="7">
    <source>
        <dbReference type="SAM" id="Phobius"/>
    </source>
</evidence>
<gene>
    <name evidence="9" type="ORF">Q8A70_14940</name>
</gene>
<keyword evidence="10" id="KW-1185">Reference proteome</keyword>
<dbReference type="Proteomes" id="UP001230156">
    <property type="component" value="Unassembled WGS sequence"/>
</dbReference>
<comment type="similarity">
    <text evidence="2">Belongs to the acyltransferase 3 family.</text>
</comment>
<comment type="subcellular location">
    <subcellularLocation>
        <location evidence="1">Cell membrane</location>
        <topology evidence="1">Multi-pass membrane protein</topology>
    </subcellularLocation>
</comment>
<evidence type="ECO:0000256" key="5">
    <source>
        <dbReference type="ARBA" id="ARBA00022989"/>
    </source>
</evidence>
<sequence>MVSTIAVDKPGPARKAAAPSRTAWIDMARGLAEVSVVTFHILQAMNNAGLTPEGLFDFWTPVGDMIRMPLMMFVAGLFVEYSLRKGPKAYFTGKIQRVVWPFLVWAHVYSIYWYVRPSPFDARTFNEVLLTVIEPGSHLWFLQSLFIYYVAAYFLLKRGLWAAMAVAAVALAIIPFFDQEAIRRLPYLFLFFMFGICFNRILRARGFPFGPVLGCVFIALAIALPILITNQFGFSKYYLVAIPGSLVGVAACLQISRILAHIPVVNWLLNLFGTFSLEIYCAHVIFSSLTRQILVKLFHWDSFWPIFLLCSTAGLFLPIVMALVLRRFGLDVFFEWPKHLFRREKPIEAQNF</sequence>
<feature type="transmembrane region" description="Helical" evidence="7">
    <location>
        <begin position="135"/>
        <end position="155"/>
    </location>
</feature>
<protein>
    <submittedName>
        <fullName evidence="9">Acyltransferase</fullName>
        <ecNumber evidence="9">2.3.1.-</ecNumber>
    </submittedName>
</protein>
<dbReference type="EMBL" id="JAUYVI010000004">
    <property type="protein sequence ID" value="MDQ7248980.1"/>
    <property type="molecule type" value="Genomic_DNA"/>
</dbReference>
<feature type="transmembrane region" description="Helical" evidence="7">
    <location>
        <begin position="184"/>
        <end position="202"/>
    </location>
</feature>
<keyword evidence="5 7" id="KW-1133">Transmembrane helix</keyword>
<evidence type="ECO:0000256" key="4">
    <source>
        <dbReference type="ARBA" id="ARBA00022692"/>
    </source>
</evidence>
<feature type="transmembrane region" description="Helical" evidence="7">
    <location>
        <begin position="160"/>
        <end position="178"/>
    </location>
</feature>
<dbReference type="RefSeq" id="WP_379956456.1">
    <property type="nucleotide sequence ID" value="NZ_JAUYVI010000004.1"/>
</dbReference>
<evidence type="ECO:0000313" key="10">
    <source>
        <dbReference type="Proteomes" id="UP001230156"/>
    </source>
</evidence>
<evidence type="ECO:0000256" key="1">
    <source>
        <dbReference type="ARBA" id="ARBA00004651"/>
    </source>
</evidence>
<evidence type="ECO:0000256" key="2">
    <source>
        <dbReference type="ARBA" id="ARBA00007400"/>
    </source>
</evidence>
<keyword evidence="3" id="KW-1003">Cell membrane</keyword>
<keyword evidence="4 7" id="KW-0812">Transmembrane</keyword>
<dbReference type="InterPro" id="IPR002656">
    <property type="entry name" value="Acyl_transf_3_dom"/>
</dbReference>
<evidence type="ECO:0000256" key="6">
    <source>
        <dbReference type="ARBA" id="ARBA00023136"/>
    </source>
</evidence>
<feature type="transmembrane region" description="Helical" evidence="7">
    <location>
        <begin position="267"/>
        <end position="286"/>
    </location>
</feature>
<organism evidence="9 10">
    <name type="scientific">Dongia sedimenti</name>
    <dbReference type="NCBI Taxonomy" id="3064282"/>
    <lineage>
        <taxon>Bacteria</taxon>
        <taxon>Pseudomonadati</taxon>
        <taxon>Pseudomonadota</taxon>
        <taxon>Alphaproteobacteria</taxon>
        <taxon>Rhodospirillales</taxon>
        <taxon>Dongiaceae</taxon>
        <taxon>Dongia</taxon>
    </lineage>
</organism>
<feature type="transmembrane region" description="Helical" evidence="7">
    <location>
        <begin position="234"/>
        <end position="255"/>
    </location>
</feature>
<evidence type="ECO:0000259" key="8">
    <source>
        <dbReference type="Pfam" id="PF01757"/>
    </source>
</evidence>
<keyword evidence="9" id="KW-0012">Acyltransferase</keyword>
<dbReference type="EC" id="2.3.1.-" evidence="9"/>
<feature type="domain" description="Acyltransferase 3" evidence="8">
    <location>
        <begin position="23"/>
        <end position="322"/>
    </location>
</feature>
<proteinExistence type="inferred from homology"/>
<dbReference type="GO" id="GO:0016746">
    <property type="term" value="F:acyltransferase activity"/>
    <property type="evidence" value="ECO:0007669"/>
    <property type="project" value="UniProtKB-KW"/>
</dbReference>
<name>A0ABU0YMN1_9PROT</name>
<feature type="transmembrane region" description="Helical" evidence="7">
    <location>
        <begin position="95"/>
        <end position="115"/>
    </location>
</feature>
<feature type="transmembrane region" description="Helical" evidence="7">
    <location>
        <begin position="306"/>
        <end position="325"/>
    </location>
</feature>
<comment type="caution">
    <text evidence="9">The sequence shown here is derived from an EMBL/GenBank/DDBJ whole genome shotgun (WGS) entry which is preliminary data.</text>
</comment>
<dbReference type="PANTHER" id="PTHR40074:SF2">
    <property type="entry name" value="O-ACETYLTRANSFERASE WECH"/>
    <property type="match status" value="1"/>
</dbReference>
<dbReference type="Pfam" id="PF01757">
    <property type="entry name" value="Acyl_transf_3"/>
    <property type="match status" value="1"/>
</dbReference>
<reference evidence="10" key="1">
    <citation type="submission" date="2023-08" db="EMBL/GenBank/DDBJ databases">
        <title>Rhodospirillaceae gen. nov., a novel taxon isolated from the Yangtze River Yuezi River estuary sludge.</title>
        <authorList>
            <person name="Ruan L."/>
        </authorList>
    </citation>
    <scope>NUCLEOTIDE SEQUENCE [LARGE SCALE GENOMIC DNA]</scope>
    <source>
        <strain evidence="10">R-7</strain>
    </source>
</reference>
<evidence type="ECO:0000256" key="3">
    <source>
        <dbReference type="ARBA" id="ARBA00022475"/>
    </source>
</evidence>
<keyword evidence="9" id="KW-0808">Transferase</keyword>